<keyword evidence="2" id="KW-1185">Reference proteome</keyword>
<dbReference type="EMBL" id="JABAIL010000003">
    <property type="protein sequence ID" value="NLR91578.1"/>
    <property type="molecule type" value="Genomic_DNA"/>
</dbReference>
<protein>
    <submittedName>
        <fullName evidence="1">Uncharacterized protein</fullName>
    </submittedName>
</protein>
<name>A0A7X8XVR1_9BACT</name>
<evidence type="ECO:0000313" key="2">
    <source>
        <dbReference type="Proteomes" id="UP000585050"/>
    </source>
</evidence>
<comment type="caution">
    <text evidence="1">The sequence shown here is derived from an EMBL/GenBank/DDBJ whole genome shotgun (WGS) entry which is preliminary data.</text>
</comment>
<proteinExistence type="predicted"/>
<dbReference type="AlphaFoldDB" id="A0A7X8XVR1"/>
<sequence length="180" mass="20881">MLRSSIFSLILALSITSCSSSKKGYVDHNKPETVKWLKSGDARYANKRDGNYVKGDMSDQRYQEIIAEMVMNNIPTQPLLIQISGKGMVEYFETHGFKIQRYEGRIQLKDAERYKIYPDIELKLDFEPLTTDYPTIYADLSYIDQKIWVHLIRDAGFRVTVANEQELAFKLPRKTVKDSK</sequence>
<reference evidence="1 2" key="1">
    <citation type="submission" date="2020-04" db="EMBL/GenBank/DDBJ databases">
        <title>Flammeovirga sp. SR4, a novel species isolated from seawater.</title>
        <authorList>
            <person name="Wang X."/>
        </authorList>
    </citation>
    <scope>NUCLEOTIDE SEQUENCE [LARGE SCALE GENOMIC DNA]</scope>
    <source>
        <strain evidence="1 2">SR4</strain>
    </source>
</reference>
<accession>A0A7X8XVR1</accession>
<dbReference type="RefSeq" id="WP_168882296.1">
    <property type="nucleotide sequence ID" value="NZ_JABAIL010000003.1"/>
</dbReference>
<dbReference type="Proteomes" id="UP000585050">
    <property type="component" value="Unassembled WGS sequence"/>
</dbReference>
<organism evidence="1 2">
    <name type="scientific">Flammeovirga agarivorans</name>
    <dbReference type="NCBI Taxonomy" id="2726742"/>
    <lineage>
        <taxon>Bacteria</taxon>
        <taxon>Pseudomonadati</taxon>
        <taxon>Bacteroidota</taxon>
        <taxon>Cytophagia</taxon>
        <taxon>Cytophagales</taxon>
        <taxon>Flammeovirgaceae</taxon>
        <taxon>Flammeovirga</taxon>
    </lineage>
</organism>
<dbReference type="PROSITE" id="PS51257">
    <property type="entry name" value="PROKAR_LIPOPROTEIN"/>
    <property type="match status" value="1"/>
</dbReference>
<evidence type="ECO:0000313" key="1">
    <source>
        <dbReference type="EMBL" id="NLR91578.1"/>
    </source>
</evidence>
<gene>
    <name evidence="1" type="ORF">HGP29_10195</name>
</gene>